<dbReference type="CDD" id="cd02966">
    <property type="entry name" value="TlpA_like_family"/>
    <property type="match status" value="1"/>
</dbReference>
<dbReference type="Pfam" id="PF18962">
    <property type="entry name" value="Por_Secre_tail"/>
    <property type="match status" value="1"/>
</dbReference>
<dbReference type="NCBIfam" id="TIGR04183">
    <property type="entry name" value="Por_Secre_tail"/>
    <property type="match status" value="1"/>
</dbReference>
<dbReference type="GO" id="GO:0016209">
    <property type="term" value="F:antioxidant activity"/>
    <property type="evidence" value="ECO:0007669"/>
    <property type="project" value="InterPro"/>
</dbReference>
<dbReference type="PANTHER" id="PTHR42852:SF17">
    <property type="entry name" value="THIOREDOXIN-LIKE PROTEIN HI_1115"/>
    <property type="match status" value="1"/>
</dbReference>
<proteinExistence type="predicted"/>
<organism evidence="4 5">
    <name type="scientific">Aequorivita sublithincola (strain DSM 14238 / LMG 21431 / ACAM 643 / 9-3)</name>
    <dbReference type="NCBI Taxonomy" id="746697"/>
    <lineage>
        <taxon>Bacteria</taxon>
        <taxon>Pseudomonadati</taxon>
        <taxon>Bacteroidota</taxon>
        <taxon>Flavobacteriia</taxon>
        <taxon>Flavobacteriales</taxon>
        <taxon>Flavobacteriaceae</taxon>
        <taxon>Aequorivita</taxon>
    </lineage>
</organism>
<sequence length="261" mass="28730">MKKITLILLFFTIFANAQTNNYQVGDVVDDFTVTDTEGNEYNLYSLIAEGKYVWLDFFFVDCVPCQGSAPTFNEFFDKYGCNGGDVFAISINNGNDNNARVRQYEIDHGGPFNHAPAVSNEGGGPAVDNNFGVNAYPTFCLIGPGNKMLNRDIWPLNGIETFENTFPAGFDPEVIQCSLGVSNATAFDFNIYPSISNGNVNINLPSNMESSVAIFNTLGQQVFQNNYSERNINLILQLAQGVYIVKVSASDSSVNKRIIIK</sequence>
<dbReference type="HOGENOM" id="CLU_1064101_0_0_10"/>
<feature type="chain" id="PRO_5003684401" evidence="2">
    <location>
        <begin position="18"/>
        <end position="261"/>
    </location>
</feature>
<dbReference type="Proteomes" id="UP000006049">
    <property type="component" value="Chromosome"/>
</dbReference>
<dbReference type="InterPro" id="IPR026444">
    <property type="entry name" value="Secre_tail"/>
</dbReference>
<feature type="domain" description="Thioredoxin" evidence="3">
    <location>
        <begin position="22"/>
        <end position="186"/>
    </location>
</feature>
<dbReference type="STRING" id="746697.Aeqsu_3202"/>
<dbReference type="InterPro" id="IPR050553">
    <property type="entry name" value="Thioredoxin_ResA/DsbE_sf"/>
</dbReference>
<dbReference type="Gene3D" id="3.40.30.10">
    <property type="entry name" value="Glutaredoxin"/>
    <property type="match status" value="1"/>
</dbReference>
<evidence type="ECO:0000256" key="1">
    <source>
        <dbReference type="ARBA" id="ARBA00022729"/>
    </source>
</evidence>
<keyword evidence="1 2" id="KW-0732">Signal</keyword>
<gene>
    <name evidence="4" type="ordered locus">Aeqsu_3202</name>
</gene>
<dbReference type="InterPro" id="IPR013766">
    <property type="entry name" value="Thioredoxin_domain"/>
</dbReference>
<feature type="signal peptide" evidence="2">
    <location>
        <begin position="1"/>
        <end position="17"/>
    </location>
</feature>
<dbReference type="InterPro" id="IPR036249">
    <property type="entry name" value="Thioredoxin-like_sf"/>
</dbReference>
<dbReference type="AlphaFoldDB" id="I3Z063"/>
<dbReference type="PANTHER" id="PTHR42852">
    <property type="entry name" value="THIOL:DISULFIDE INTERCHANGE PROTEIN DSBE"/>
    <property type="match status" value="1"/>
</dbReference>
<dbReference type="SUPFAM" id="SSF52833">
    <property type="entry name" value="Thioredoxin-like"/>
    <property type="match status" value="1"/>
</dbReference>
<evidence type="ECO:0000259" key="3">
    <source>
        <dbReference type="PROSITE" id="PS51352"/>
    </source>
</evidence>
<dbReference type="InterPro" id="IPR000866">
    <property type="entry name" value="AhpC/TSA"/>
</dbReference>
<dbReference type="GO" id="GO:0016491">
    <property type="term" value="F:oxidoreductase activity"/>
    <property type="evidence" value="ECO:0007669"/>
    <property type="project" value="InterPro"/>
</dbReference>
<dbReference type="RefSeq" id="WP_014783880.1">
    <property type="nucleotide sequence ID" value="NC_018013.1"/>
</dbReference>
<dbReference type="PROSITE" id="PS51352">
    <property type="entry name" value="THIOREDOXIN_2"/>
    <property type="match status" value="1"/>
</dbReference>
<evidence type="ECO:0000313" key="5">
    <source>
        <dbReference type="Proteomes" id="UP000006049"/>
    </source>
</evidence>
<dbReference type="Pfam" id="PF00578">
    <property type="entry name" value="AhpC-TSA"/>
    <property type="match status" value="1"/>
</dbReference>
<name>I3Z063_AEQSU</name>
<reference evidence="4 5" key="1">
    <citation type="submission" date="2012-06" db="EMBL/GenBank/DDBJ databases">
        <title>The complete genome of Aequorivita sublithincola DSM 14238.</title>
        <authorList>
            <consortium name="US DOE Joint Genome Institute (JGI-PGF)"/>
            <person name="Lucas S."/>
            <person name="Copeland A."/>
            <person name="Lapidus A."/>
            <person name="Goodwin L."/>
            <person name="Pitluck S."/>
            <person name="Peters L."/>
            <person name="Munk A.C.C."/>
            <person name="Kyrpides N."/>
            <person name="Mavromatis K."/>
            <person name="Pagani I."/>
            <person name="Ivanova N."/>
            <person name="Ovchinnikova G."/>
            <person name="Zeytun A."/>
            <person name="Detter J.C."/>
            <person name="Han C."/>
            <person name="Land M."/>
            <person name="Hauser L."/>
            <person name="Markowitz V."/>
            <person name="Cheng J.-F."/>
            <person name="Hugenholtz P."/>
            <person name="Woyke T."/>
            <person name="Wu D."/>
            <person name="Tindall B."/>
            <person name="Faehnrich R."/>
            <person name="Brambilla E."/>
            <person name="Klenk H.-P."/>
            <person name="Eisen J.A."/>
        </authorList>
    </citation>
    <scope>NUCLEOTIDE SEQUENCE [LARGE SCALE GENOMIC DNA]</scope>
    <source>
        <strain evidence="5">DSM 14238 / LMG 21431 / ACAM 643 / 9-3</strain>
    </source>
</reference>
<protein>
    <submittedName>
        <fullName evidence="4">Peroxiredoxin</fullName>
    </submittedName>
</protein>
<dbReference type="OrthoDB" id="5485925at2"/>
<evidence type="ECO:0000256" key="2">
    <source>
        <dbReference type="SAM" id="SignalP"/>
    </source>
</evidence>
<evidence type="ECO:0000313" key="4">
    <source>
        <dbReference type="EMBL" id="AFL82631.1"/>
    </source>
</evidence>
<dbReference type="PATRIC" id="fig|746697.3.peg.3252"/>
<dbReference type="KEGG" id="asl:Aeqsu_3202"/>
<keyword evidence="5" id="KW-1185">Reference proteome</keyword>
<dbReference type="EMBL" id="CP003280">
    <property type="protein sequence ID" value="AFL82631.1"/>
    <property type="molecule type" value="Genomic_DNA"/>
</dbReference>
<accession>I3Z063</accession>
<dbReference type="eggNOG" id="COG0526">
    <property type="taxonomic scope" value="Bacteria"/>
</dbReference>